<feature type="region of interest" description="Disordered" evidence="1">
    <location>
        <begin position="720"/>
        <end position="744"/>
    </location>
</feature>
<sequence>MSDQTENFMTIQQNGNNDKDMSSFTEETIDVESDLKKNPMGLRRSSRRSSAKKSIDQEAEEDAAREAAISQARKERLKATKLKKKEEMKAKLKEEKRLKAEKLRKKKQIQKKALDAKNKLKLKAKKEKLEKKLKEDAKKAKETKMLKDATKATKASKTNLKDLNKKVPETPAVNLTSTNWLPNVPLLTSGFKTQNSVPSRLRNPNMKAVLYANDVIKVMAFINKFSNVFDETLKNISFQDFEIGLDLYPEEPYGVVDRATLKQQARLGRKTLYQDVLPIKDVIDSQNKMNLLFLTLLNLLYNSSKSTTYSYTTTKNLVKPEVSLDDLQSSKKVYSKFIDHVRLYAREWGYPKEWRQQLPKGVDILKPESQYFEKDDTNPIECSRTKEVLTPNIYTWRKNEPLSLDNDPLQSPDLNKIGLLALYPLDRIILLRTLVNWCTAYSPLIHYEIHRLTNFKKDPAFGIQTAHVPRYLMDGQDETIKSYQQLCNLVQSKYVERKKSGYLKKQMAAGKRDDLVQKVESLKYLQAEYKDLDKELKNEALLKDYPKWKQIFENDVQGDPLANPYDDEVYKLRSQEFFLARVPYMGDFYLPRLHTYDDNQKLSNVSTYTDLFNLQRILKKFSNGSIDAYGLFENYGKTLSSRFKILYHDTPGMLRDIMNDKIPVGKTYWYEMCHDAKTLLEFLEFLDYKLIVKEKPKNNKNISNVETNTENTEELVNINEDETEDSTLEEKEDPLFNKSPLPREPRFNGTRNKLKIMKDFLSDMYYVLEAFEKLRTEFNDLEVGKRSLRRGQRKNINYNVDDMDIDYEL</sequence>
<dbReference type="EMBL" id="HE806319">
    <property type="protein sequence ID" value="CCH60994.1"/>
    <property type="molecule type" value="Genomic_DNA"/>
</dbReference>
<proteinExistence type="predicted"/>
<name>I2H3P2_HENB6</name>
<accession>I2H3P2</accession>
<dbReference type="GO" id="GO:0031491">
    <property type="term" value="F:nucleosome binding"/>
    <property type="evidence" value="ECO:0007669"/>
    <property type="project" value="EnsemblFungi"/>
</dbReference>
<gene>
    <name evidence="2" type="primary">TBLA0D05000</name>
    <name evidence="2" type="ORF">TBLA_0D05000</name>
</gene>
<dbReference type="GO" id="GO:0007062">
    <property type="term" value="P:sister chromatid cohesion"/>
    <property type="evidence" value="ECO:0007669"/>
    <property type="project" value="EnsemblFungi"/>
</dbReference>
<evidence type="ECO:0000256" key="1">
    <source>
        <dbReference type="SAM" id="MobiDB-lite"/>
    </source>
</evidence>
<dbReference type="GeneID" id="14496030"/>
<dbReference type="OMA" id="YWYEMCH"/>
<evidence type="ECO:0000313" key="3">
    <source>
        <dbReference type="Proteomes" id="UP000002866"/>
    </source>
</evidence>
<dbReference type="OrthoDB" id="349045at2759"/>
<reference evidence="2 3" key="1">
    <citation type="journal article" date="2011" name="Proc. Natl. Acad. Sci. U.S.A.">
        <title>Evolutionary erosion of yeast sex chromosomes by mating-type switching accidents.</title>
        <authorList>
            <person name="Gordon J.L."/>
            <person name="Armisen D."/>
            <person name="Proux-Wera E."/>
            <person name="Oheigeartaigh S.S."/>
            <person name="Byrne K.P."/>
            <person name="Wolfe K.H."/>
        </authorList>
    </citation>
    <scope>NUCLEOTIDE SEQUENCE [LARGE SCALE GENOMIC DNA]</scope>
    <source>
        <strain evidence="3">ATCC 34711 / CBS 6284 / DSM 70876 / NBRC 10599 / NRRL Y-10934 / UCD 77-7</strain>
    </source>
</reference>
<evidence type="ECO:0000313" key="2">
    <source>
        <dbReference type="EMBL" id="CCH60994.1"/>
    </source>
</evidence>
<dbReference type="GO" id="GO:0003677">
    <property type="term" value="F:DNA binding"/>
    <property type="evidence" value="ECO:0007669"/>
    <property type="project" value="EnsemblFungi"/>
</dbReference>
<dbReference type="GO" id="GO:0036436">
    <property type="term" value="C:Isw1a complex"/>
    <property type="evidence" value="ECO:0007669"/>
    <property type="project" value="EnsemblFungi"/>
</dbReference>
<feature type="compositionally biased region" description="Basic and acidic residues" evidence="1">
    <location>
        <begin position="72"/>
        <end position="90"/>
    </location>
</feature>
<feature type="compositionally biased region" description="Polar residues" evidence="1">
    <location>
        <begin position="1"/>
        <end position="26"/>
    </location>
</feature>
<dbReference type="Proteomes" id="UP000002866">
    <property type="component" value="Chromosome 4"/>
</dbReference>
<dbReference type="RefSeq" id="XP_004180513.1">
    <property type="nucleotide sequence ID" value="XM_004180465.1"/>
</dbReference>
<dbReference type="FunCoup" id="I2H3P2">
    <property type="interactions" value="278"/>
</dbReference>
<organism evidence="2 3">
    <name type="scientific">Henningerozyma blattae (strain ATCC 34711 / CBS 6284 / DSM 70876 / NBRC 10599 / NRRL Y-10934 / UCD 77-7)</name>
    <name type="common">Yeast</name>
    <name type="synonym">Tetrapisispora blattae</name>
    <dbReference type="NCBI Taxonomy" id="1071380"/>
    <lineage>
        <taxon>Eukaryota</taxon>
        <taxon>Fungi</taxon>
        <taxon>Dikarya</taxon>
        <taxon>Ascomycota</taxon>
        <taxon>Saccharomycotina</taxon>
        <taxon>Saccharomycetes</taxon>
        <taxon>Saccharomycetales</taxon>
        <taxon>Saccharomycetaceae</taxon>
        <taxon>Henningerozyma</taxon>
    </lineage>
</organism>
<feature type="compositionally biased region" description="Acidic residues" evidence="1">
    <location>
        <begin position="720"/>
        <end position="732"/>
    </location>
</feature>
<dbReference type="KEGG" id="tbl:TBLA_0D05000"/>
<dbReference type="GO" id="GO:0016887">
    <property type="term" value="F:ATP hydrolysis activity"/>
    <property type="evidence" value="ECO:0007669"/>
    <property type="project" value="EnsemblFungi"/>
</dbReference>
<feature type="region of interest" description="Disordered" evidence="1">
    <location>
        <begin position="1"/>
        <end position="90"/>
    </location>
</feature>
<keyword evidence="3" id="KW-1185">Reference proteome</keyword>
<dbReference type="STRING" id="1071380.I2H3P2"/>
<dbReference type="HOGENOM" id="CLU_014696_0_0_1"/>
<dbReference type="eggNOG" id="ENOG502QVSC">
    <property type="taxonomic scope" value="Eukaryota"/>
</dbReference>
<dbReference type="AlphaFoldDB" id="I2H3P2"/>
<evidence type="ECO:0008006" key="4">
    <source>
        <dbReference type="Google" id="ProtNLM"/>
    </source>
</evidence>
<protein>
    <recommendedName>
        <fullName evidence="4">WHIM1 domain-containing protein</fullName>
    </recommendedName>
</protein>
<dbReference type="GO" id="GO:0006338">
    <property type="term" value="P:chromatin remodeling"/>
    <property type="evidence" value="ECO:0007669"/>
    <property type="project" value="EnsemblFungi"/>
</dbReference>
<dbReference type="InParanoid" id="I2H3P2"/>